<dbReference type="InterPro" id="IPR000524">
    <property type="entry name" value="Tscrpt_reg_HTH_GntR"/>
</dbReference>
<name>A0AAE3W162_9ACTN</name>
<reference evidence="10 11" key="1">
    <citation type="submission" date="2023-07" db="EMBL/GenBank/DDBJ databases">
        <title>Sequencing the genomes of 1000 actinobacteria strains.</title>
        <authorList>
            <person name="Klenk H.-P."/>
        </authorList>
    </citation>
    <scope>NUCLEOTIDE SEQUENCE [LARGE SCALE GENOMIC DNA]</scope>
    <source>
        <strain evidence="10 11">DSM 44709</strain>
    </source>
</reference>
<gene>
    <name evidence="10" type="ORF">J2S42_004223</name>
</gene>
<dbReference type="PROSITE" id="PS50949">
    <property type="entry name" value="HTH_GNTR"/>
    <property type="match status" value="1"/>
</dbReference>
<comment type="similarity">
    <text evidence="2 7">Belongs to the Nudix hydrolase family.</text>
</comment>
<evidence type="ECO:0000256" key="5">
    <source>
        <dbReference type="ARBA" id="ARBA00023125"/>
    </source>
</evidence>
<dbReference type="EMBL" id="JAUSUZ010000001">
    <property type="protein sequence ID" value="MDQ0367554.1"/>
    <property type="molecule type" value="Genomic_DNA"/>
</dbReference>
<evidence type="ECO:0000256" key="2">
    <source>
        <dbReference type="ARBA" id="ARBA00005582"/>
    </source>
</evidence>
<evidence type="ECO:0000259" key="9">
    <source>
        <dbReference type="PROSITE" id="PS51462"/>
    </source>
</evidence>
<keyword evidence="3 7" id="KW-0378">Hydrolase</keyword>
<dbReference type="Gene3D" id="1.10.10.10">
    <property type="entry name" value="Winged helix-like DNA-binding domain superfamily/Winged helix DNA-binding domain"/>
    <property type="match status" value="1"/>
</dbReference>
<dbReference type="InterPro" id="IPR020476">
    <property type="entry name" value="Nudix_hydrolase"/>
</dbReference>
<evidence type="ECO:0000256" key="1">
    <source>
        <dbReference type="ARBA" id="ARBA00001946"/>
    </source>
</evidence>
<dbReference type="CDD" id="cd02883">
    <property type="entry name" value="NUDIX_Hydrolase"/>
    <property type="match status" value="1"/>
</dbReference>
<keyword evidence="4" id="KW-0805">Transcription regulation</keyword>
<dbReference type="PROSITE" id="PS51462">
    <property type="entry name" value="NUDIX"/>
    <property type="match status" value="1"/>
</dbReference>
<evidence type="ECO:0000313" key="10">
    <source>
        <dbReference type="EMBL" id="MDQ0367554.1"/>
    </source>
</evidence>
<dbReference type="Proteomes" id="UP001240236">
    <property type="component" value="Unassembled WGS sequence"/>
</dbReference>
<dbReference type="GO" id="GO:0003700">
    <property type="term" value="F:DNA-binding transcription factor activity"/>
    <property type="evidence" value="ECO:0007669"/>
    <property type="project" value="InterPro"/>
</dbReference>
<dbReference type="PANTHER" id="PTHR43046">
    <property type="entry name" value="GDP-MANNOSE MANNOSYL HYDROLASE"/>
    <property type="match status" value="1"/>
</dbReference>
<dbReference type="InterPro" id="IPR036390">
    <property type="entry name" value="WH_DNA-bd_sf"/>
</dbReference>
<dbReference type="PRINTS" id="PR00502">
    <property type="entry name" value="NUDIXFAMILY"/>
</dbReference>
<dbReference type="Pfam" id="PF00392">
    <property type="entry name" value="GntR"/>
    <property type="match status" value="1"/>
</dbReference>
<proteinExistence type="inferred from homology"/>
<dbReference type="SMART" id="SM00345">
    <property type="entry name" value="HTH_GNTR"/>
    <property type="match status" value="1"/>
</dbReference>
<keyword evidence="11" id="KW-1185">Reference proteome</keyword>
<evidence type="ECO:0000256" key="3">
    <source>
        <dbReference type="ARBA" id="ARBA00022801"/>
    </source>
</evidence>
<evidence type="ECO:0000259" key="8">
    <source>
        <dbReference type="PROSITE" id="PS50949"/>
    </source>
</evidence>
<dbReference type="PROSITE" id="PS00893">
    <property type="entry name" value="NUDIX_BOX"/>
    <property type="match status" value="1"/>
</dbReference>
<dbReference type="SUPFAM" id="SSF55811">
    <property type="entry name" value="Nudix"/>
    <property type="match status" value="1"/>
</dbReference>
<sequence length="246" mass="26713">MIAPHRRGAAYQQLAGVLRDRIEGGSLPPGHRLPSEKDLHDEFGLARETIRRALAILRNEGLIEVRLGHGTFVAATPPTVQLTAGDSVTSTAAVTLTRASGRTETYPAGTRLTVPHERPPVAAAVIVRDGRVLLIRRRIEEASLSWQFPAGEVEPGETPEQAAARETHEETGLTVRPTLLLGRRVHPVTGRTMVYVSCDPISGTAHVADEEGVAEVAWCDHAALAALVRQSLFAPVRRHLDDLLRR</sequence>
<comment type="cofactor">
    <cofactor evidence="1">
        <name>Mg(2+)</name>
        <dbReference type="ChEBI" id="CHEBI:18420"/>
    </cofactor>
</comment>
<dbReference type="GO" id="GO:0016787">
    <property type="term" value="F:hydrolase activity"/>
    <property type="evidence" value="ECO:0007669"/>
    <property type="project" value="UniProtKB-KW"/>
</dbReference>
<organism evidence="10 11">
    <name type="scientific">Catenuloplanes indicus</name>
    <dbReference type="NCBI Taxonomy" id="137267"/>
    <lineage>
        <taxon>Bacteria</taxon>
        <taxon>Bacillati</taxon>
        <taxon>Actinomycetota</taxon>
        <taxon>Actinomycetes</taxon>
        <taxon>Micromonosporales</taxon>
        <taxon>Micromonosporaceae</taxon>
        <taxon>Catenuloplanes</taxon>
    </lineage>
</organism>
<dbReference type="CDD" id="cd07377">
    <property type="entry name" value="WHTH_GntR"/>
    <property type="match status" value="1"/>
</dbReference>
<keyword evidence="5" id="KW-0238">DNA-binding</keyword>
<dbReference type="RefSeq" id="WP_307241662.1">
    <property type="nucleotide sequence ID" value="NZ_JAUSUZ010000001.1"/>
</dbReference>
<feature type="domain" description="Nudix hydrolase" evidence="9">
    <location>
        <begin position="116"/>
        <end position="241"/>
    </location>
</feature>
<dbReference type="GO" id="GO:0003677">
    <property type="term" value="F:DNA binding"/>
    <property type="evidence" value="ECO:0007669"/>
    <property type="project" value="UniProtKB-KW"/>
</dbReference>
<dbReference type="PANTHER" id="PTHR43046:SF14">
    <property type="entry name" value="MUTT_NUDIX FAMILY PROTEIN"/>
    <property type="match status" value="1"/>
</dbReference>
<dbReference type="InterPro" id="IPR000086">
    <property type="entry name" value="NUDIX_hydrolase_dom"/>
</dbReference>
<evidence type="ECO:0000256" key="7">
    <source>
        <dbReference type="RuleBase" id="RU003476"/>
    </source>
</evidence>
<feature type="domain" description="HTH gntR-type" evidence="8">
    <location>
        <begin position="8"/>
        <end position="76"/>
    </location>
</feature>
<dbReference type="AlphaFoldDB" id="A0AAE3W162"/>
<comment type="caution">
    <text evidence="10">The sequence shown here is derived from an EMBL/GenBank/DDBJ whole genome shotgun (WGS) entry which is preliminary data.</text>
</comment>
<dbReference type="SUPFAM" id="SSF46785">
    <property type="entry name" value="Winged helix' DNA-binding domain"/>
    <property type="match status" value="1"/>
</dbReference>
<dbReference type="Pfam" id="PF00293">
    <property type="entry name" value="NUDIX"/>
    <property type="match status" value="1"/>
</dbReference>
<keyword evidence="6" id="KW-0804">Transcription</keyword>
<evidence type="ECO:0000256" key="4">
    <source>
        <dbReference type="ARBA" id="ARBA00023015"/>
    </source>
</evidence>
<dbReference type="InterPro" id="IPR020084">
    <property type="entry name" value="NUDIX_hydrolase_CS"/>
</dbReference>
<dbReference type="InterPro" id="IPR015797">
    <property type="entry name" value="NUDIX_hydrolase-like_dom_sf"/>
</dbReference>
<dbReference type="Gene3D" id="3.90.79.10">
    <property type="entry name" value="Nucleoside Triphosphate Pyrophosphohydrolase"/>
    <property type="match status" value="1"/>
</dbReference>
<dbReference type="InterPro" id="IPR036388">
    <property type="entry name" value="WH-like_DNA-bd_sf"/>
</dbReference>
<protein>
    <submittedName>
        <fullName evidence="10">Mutator protein MutT</fullName>
    </submittedName>
</protein>
<dbReference type="PRINTS" id="PR00035">
    <property type="entry name" value="HTHGNTR"/>
</dbReference>
<evidence type="ECO:0000313" key="11">
    <source>
        <dbReference type="Proteomes" id="UP001240236"/>
    </source>
</evidence>
<accession>A0AAE3W162</accession>
<evidence type="ECO:0000256" key="6">
    <source>
        <dbReference type="ARBA" id="ARBA00023163"/>
    </source>
</evidence>